<feature type="region of interest" description="Disordered" evidence="1">
    <location>
        <begin position="87"/>
        <end position="191"/>
    </location>
</feature>
<gene>
    <name evidence="3" type="ORF">GCM10023208_14570</name>
</gene>
<evidence type="ECO:0000256" key="2">
    <source>
        <dbReference type="SAM" id="Phobius"/>
    </source>
</evidence>
<keyword evidence="4" id="KW-1185">Reference proteome</keyword>
<dbReference type="Proteomes" id="UP001500518">
    <property type="component" value="Unassembled WGS sequence"/>
</dbReference>
<organism evidence="3 4">
    <name type="scientific">Erythrobacter westpacificensis</name>
    <dbReference type="NCBI Taxonomy" id="1055231"/>
    <lineage>
        <taxon>Bacteria</taxon>
        <taxon>Pseudomonadati</taxon>
        <taxon>Pseudomonadota</taxon>
        <taxon>Alphaproteobacteria</taxon>
        <taxon>Sphingomonadales</taxon>
        <taxon>Erythrobacteraceae</taxon>
        <taxon>Erythrobacter/Porphyrobacter group</taxon>
        <taxon>Erythrobacter</taxon>
    </lineage>
</organism>
<reference evidence="4" key="1">
    <citation type="journal article" date="2019" name="Int. J. Syst. Evol. Microbiol.">
        <title>The Global Catalogue of Microorganisms (GCM) 10K type strain sequencing project: providing services to taxonomists for standard genome sequencing and annotation.</title>
        <authorList>
            <consortium name="The Broad Institute Genomics Platform"/>
            <consortium name="The Broad Institute Genome Sequencing Center for Infectious Disease"/>
            <person name="Wu L."/>
            <person name="Ma J."/>
        </authorList>
    </citation>
    <scope>NUCLEOTIDE SEQUENCE [LARGE SCALE GENOMIC DNA]</scope>
    <source>
        <strain evidence="4">JCM 18014</strain>
    </source>
</reference>
<evidence type="ECO:0000256" key="1">
    <source>
        <dbReference type="SAM" id="MobiDB-lite"/>
    </source>
</evidence>
<evidence type="ECO:0008006" key="5">
    <source>
        <dbReference type="Google" id="ProtNLM"/>
    </source>
</evidence>
<name>A0ABP9KCI4_9SPHN</name>
<dbReference type="RefSeq" id="WP_346032441.1">
    <property type="nucleotide sequence ID" value="NZ_BAABHV010000009.1"/>
</dbReference>
<evidence type="ECO:0000313" key="3">
    <source>
        <dbReference type="EMBL" id="GAA5053045.1"/>
    </source>
</evidence>
<sequence length="291" mass="31420">MFSHARLVRGFSHSRDTPSIYAYEPEVIEGPWWRSAYARLRADASRRGAGFALALGIELLIVLLLLSLGLGSREEQREFVPVTSFDVSKAEAPQDEPAPSEPESAATPVETTPQQRDEPQPATPSVMPLPSALPVPTVNVPPQPAPEPAPTPTAAPRGRIGAVVRSDRNFGPADTGNRGGPDSERVGTAPDGSPLYAAAWYREPEPDQLSGYLSAASGPGWGMIACRTAQDWRVEDCEIVSEYPQNSGIARAVQAAAWQFKVRPPRLGGQYQVGSWVRIRINYTSALRRGG</sequence>
<evidence type="ECO:0000313" key="4">
    <source>
        <dbReference type="Proteomes" id="UP001500518"/>
    </source>
</evidence>
<keyword evidence="2" id="KW-1133">Transmembrane helix</keyword>
<feature type="compositionally biased region" description="Pro residues" evidence="1">
    <location>
        <begin position="139"/>
        <end position="153"/>
    </location>
</feature>
<accession>A0ABP9KCI4</accession>
<feature type="compositionally biased region" description="Low complexity" evidence="1">
    <location>
        <begin position="95"/>
        <end position="110"/>
    </location>
</feature>
<proteinExistence type="predicted"/>
<protein>
    <recommendedName>
        <fullName evidence="5">Protein TonB</fullName>
    </recommendedName>
</protein>
<dbReference type="EMBL" id="BAABHV010000009">
    <property type="protein sequence ID" value="GAA5053045.1"/>
    <property type="molecule type" value="Genomic_DNA"/>
</dbReference>
<comment type="caution">
    <text evidence="3">The sequence shown here is derived from an EMBL/GenBank/DDBJ whole genome shotgun (WGS) entry which is preliminary data.</text>
</comment>
<keyword evidence="2" id="KW-0472">Membrane</keyword>
<keyword evidence="2" id="KW-0812">Transmembrane</keyword>
<feature type="transmembrane region" description="Helical" evidence="2">
    <location>
        <begin position="49"/>
        <end position="70"/>
    </location>
</feature>